<protein>
    <submittedName>
        <fullName evidence="9">Vitamin K-dependent gamma-carboxylase</fullName>
    </submittedName>
</protein>
<feature type="transmembrane region" description="Helical" evidence="7">
    <location>
        <begin position="479"/>
        <end position="500"/>
    </location>
</feature>
<feature type="transmembrane region" description="Helical" evidence="7">
    <location>
        <begin position="323"/>
        <end position="342"/>
    </location>
</feature>
<dbReference type="PANTHER" id="PTHR12639">
    <property type="entry name" value="VITAMIN K-DEPENDENT GAMMA-CARBOXYLASE"/>
    <property type="match status" value="1"/>
</dbReference>
<dbReference type="OMA" id="ILICHAT"/>
<dbReference type="OrthoDB" id="206689at2759"/>
<dbReference type="GeneID" id="25560468"/>
<keyword evidence="6" id="KW-0456">Lyase</keyword>
<feature type="transmembrane region" description="Helical" evidence="7">
    <location>
        <begin position="79"/>
        <end position="111"/>
    </location>
</feature>
<feature type="transmembrane region" description="Helical" evidence="7">
    <location>
        <begin position="208"/>
        <end position="229"/>
    </location>
</feature>
<accession>A0A0L0DDZ1</accession>
<dbReference type="InterPro" id="IPR007782">
    <property type="entry name" value="VKG_COase"/>
</dbReference>
<dbReference type="eggNOG" id="ENOG502QRU2">
    <property type="taxonomic scope" value="Eukaryota"/>
</dbReference>
<dbReference type="GO" id="GO:0012505">
    <property type="term" value="C:endomembrane system"/>
    <property type="evidence" value="ECO:0007669"/>
    <property type="project" value="UniProtKB-SubCell"/>
</dbReference>
<dbReference type="STRING" id="461836.A0A0L0DDZ1"/>
<evidence type="ECO:0000259" key="8">
    <source>
        <dbReference type="SMART" id="SM00752"/>
    </source>
</evidence>
<dbReference type="InterPro" id="IPR053934">
    <property type="entry name" value="HTTM_dom"/>
</dbReference>
<dbReference type="SMART" id="SM00752">
    <property type="entry name" value="HTTM"/>
    <property type="match status" value="1"/>
</dbReference>
<dbReference type="Pfam" id="PF05090">
    <property type="entry name" value="HTTM"/>
    <property type="match status" value="1"/>
</dbReference>
<dbReference type="Proteomes" id="UP000054408">
    <property type="component" value="Unassembled WGS sequence"/>
</dbReference>
<feature type="transmembrane region" description="Helical" evidence="7">
    <location>
        <begin position="21"/>
        <end position="40"/>
    </location>
</feature>
<keyword evidence="3 7" id="KW-1133">Transmembrane helix</keyword>
<sequence length="505" mass="57155">MQWLRRVHRAAHKAVDGTGVVLFRVVFGVLMVYGELRHQIEYRDMEYRFREPALILPHWLFRVVPGLDMVFPPPDPGLFLYWLAMVLSAMAIALGLATRTAAAVFGVLYSISFLAEQSAYNNHYYLICMIAGFLACVHSDMGLALSPSSSSTKAVPRWHRDIFRFLVVIVYFYGGLAKINKDWLRGEPIRASLVVTPEQFDLWWIREAFVVVLCGGGLVFDLCVGFALLHPIGRNLALPLVLYFHTSNWLMFNIGVFPFLMVGASVLFYDGAELEAALRSIQPWLPLRAHGGIRATVGLLARMRPSSSHLSPRRVLRGRRRTTLLLLAFVAFQLLFPLRHFVLNAPAGHLVHWNENGHKFSWHMKLRAKACEGEWSYVNNRGHKREIHLANYLTPRQQSRALDNPDVMWIFAQWISVQHNGAPVFADIRCGLNGRPKVAFTLPDVDIASSVVPWFGTAPFITTDYGPLEYPAHVQAFDLAALAMACVGTAVLLWLFRILVRPRAW</sequence>
<evidence type="ECO:0000256" key="2">
    <source>
        <dbReference type="ARBA" id="ARBA00022692"/>
    </source>
</evidence>
<evidence type="ECO:0000256" key="1">
    <source>
        <dbReference type="ARBA" id="ARBA00004127"/>
    </source>
</evidence>
<dbReference type="PANTHER" id="PTHR12639:SF7">
    <property type="entry name" value="HTTM DOMAIN-CONTAINING PROTEIN"/>
    <property type="match status" value="1"/>
</dbReference>
<dbReference type="GO" id="GO:0019842">
    <property type="term" value="F:vitamin binding"/>
    <property type="evidence" value="ECO:0007669"/>
    <property type="project" value="TreeGrafter"/>
</dbReference>
<gene>
    <name evidence="9" type="ORF">AMSG_00675</name>
</gene>
<dbReference type="AlphaFoldDB" id="A0A0L0DDZ1"/>
<keyword evidence="2 7" id="KW-0812">Transmembrane</keyword>
<dbReference type="RefSeq" id="XP_013762406.1">
    <property type="nucleotide sequence ID" value="XM_013906952.1"/>
</dbReference>
<evidence type="ECO:0000256" key="7">
    <source>
        <dbReference type="SAM" id="Phobius"/>
    </source>
</evidence>
<reference evidence="9 10" key="1">
    <citation type="submission" date="2010-05" db="EMBL/GenBank/DDBJ databases">
        <title>The Genome Sequence of Thecamonas trahens ATCC 50062.</title>
        <authorList>
            <consortium name="The Broad Institute Genome Sequencing Platform"/>
            <person name="Russ C."/>
            <person name="Cuomo C."/>
            <person name="Shea T."/>
            <person name="Young S.K."/>
            <person name="Zeng Q."/>
            <person name="Koehrsen M."/>
            <person name="Haas B."/>
            <person name="Borodovsky M."/>
            <person name="Guigo R."/>
            <person name="Alvarado L."/>
            <person name="Berlin A."/>
            <person name="Bochicchio J."/>
            <person name="Borenstein D."/>
            <person name="Chapman S."/>
            <person name="Chen Z."/>
            <person name="Freedman E."/>
            <person name="Gellesch M."/>
            <person name="Goldberg J."/>
            <person name="Griggs A."/>
            <person name="Gujja S."/>
            <person name="Heilman E."/>
            <person name="Heiman D."/>
            <person name="Hepburn T."/>
            <person name="Howarth C."/>
            <person name="Jen D."/>
            <person name="Larson L."/>
            <person name="Mehta T."/>
            <person name="Park D."/>
            <person name="Pearson M."/>
            <person name="Roberts A."/>
            <person name="Saif S."/>
            <person name="Shenoy N."/>
            <person name="Sisk P."/>
            <person name="Stolte C."/>
            <person name="Sykes S."/>
            <person name="Thomson T."/>
            <person name="Walk T."/>
            <person name="White J."/>
            <person name="Yandava C."/>
            <person name="Burger G."/>
            <person name="Gray M.W."/>
            <person name="Holland P.W.H."/>
            <person name="King N."/>
            <person name="Lang F.B.F."/>
            <person name="Roger A.J."/>
            <person name="Ruiz-Trillo I."/>
            <person name="Lander E."/>
            <person name="Nusbaum C."/>
        </authorList>
    </citation>
    <scope>NUCLEOTIDE SEQUENCE [LARGE SCALE GENOMIC DNA]</scope>
    <source>
        <strain evidence="9 10">ATCC 50062</strain>
    </source>
</reference>
<feature type="transmembrane region" description="Helical" evidence="7">
    <location>
        <begin position="249"/>
        <end position="269"/>
    </location>
</feature>
<keyword evidence="10" id="KW-1185">Reference proteome</keyword>
<evidence type="ECO:0000256" key="5">
    <source>
        <dbReference type="ARBA" id="ARBA00023157"/>
    </source>
</evidence>
<evidence type="ECO:0000256" key="6">
    <source>
        <dbReference type="ARBA" id="ARBA00023239"/>
    </source>
</evidence>
<dbReference type="InterPro" id="IPR053935">
    <property type="entry name" value="VKGC_lumenal_dom"/>
</dbReference>
<dbReference type="EMBL" id="GL349435">
    <property type="protein sequence ID" value="KNC50514.1"/>
    <property type="molecule type" value="Genomic_DNA"/>
</dbReference>
<dbReference type="InterPro" id="IPR011020">
    <property type="entry name" value="HTTM-like"/>
</dbReference>
<evidence type="ECO:0000256" key="3">
    <source>
        <dbReference type="ARBA" id="ARBA00022989"/>
    </source>
</evidence>
<feature type="transmembrane region" description="Helical" evidence="7">
    <location>
        <begin position="162"/>
        <end position="180"/>
    </location>
</feature>
<comment type="subcellular location">
    <subcellularLocation>
        <location evidence="1">Endomembrane system</location>
        <topology evidence="1">Multi-pass membrane protein</topology>
    </subcellularLocation>
</comment>
<evidence type="ECO:0000313" key="10">
    <source>
        <dbReference type="Proteomes" id="UP000054408"/>
    </source>
</evidence>
<feature type="domain" description="HTTM-like" evidence="8">
    <location>
        <begin position="12"/>
        <end position="273"/>
    </location>
</feature>
<feature type="transmembrane region" description="Helical" evidence="7">
    <location>
        <begin position="123"/>
        <end position="142"/>
    </location>
</feature>
<organism evidence="9 10">
    <name type="scientific">Thecamonas trahens ATCC 50062</name>
    <dbReference type="NCBI Taxonomy" id="461836"/>
    <lineage>
        <taxon>Eukaryota</taxon>
        <taxon>Apusozoa</taxon>
        <taxon>Apusomonadida</taxon>
        <taxon>Apusomonadidae</taxon>
        <taxon>Thecamonas</taxon>
    </lineage>
</organism>
<proteinExistence type="predicted"/>
<name>A0A0L0DDZ1_THETB</name>
<evidence type="ECO:0000313" key="9">
    <source>
        <dbReference type="EMBL" id="KNC50514.1"/>
    </source>
</evidence>
<dbReference type="GO" id="GO:0008488">
    <property type="term" value="F:gamma-glutamyl carboxylase activity"/>
    <property type="evidence" value="ECO:0007669"/>
    <property type="project" value="InterPro"/>
</dbReference>
<dbReference type="Pfam" id="PF22777">
    <property type="entry name" value="VKGC_lumenal_dom"/>
    <property type="match status" value="1"/>
</dbReference>
<keyword evidence="5" id="KW-1015">Disulfide bond</keyword>
<evidence type="ECO:0000256" key="4">
    <source>
        <dbReference type="ARBA" id="ARBA00023136"/>
    </source>
</evidence>
<keyword evidence="4 7" id="KW-0472">Membrane</keyword>